<dbReference type="Pfam" id="PF00023">
    <property type="entry name" value="Ank"/>
    <property type="match status" value="1"/>
</dbReference>
<dbReference type="Gene3D" id="1.25.40.20">
    <property type="entry name" value="Ankyrin repeat-containing domain"/>
    <property type="match status" value="3"/>
</dbReference>
<feature type="transmembrane region" description="Helical" evidence="5">
    <location>
        <begin position="1555"/>
        <end position="1576"/>
    </location>
</feature>
<protein>
    <submittedName>
        <fullName evidence="6">Uncharacterized protein</fullName>
    </submittedName>
</protein>
<evidence type="ECO:0000256" key="5">
    <source>
        <dbReference type="SAM" id="Phobius"/>
    </source>
</evidence>
<dbReference type="Proteomes" id="UP000601435">
    <property type="component" value="Unassembled WGS sequence"/>
</dbReference>
<evidence type="ECO:0000256" key="1">
    <source>
        <dbReference type="ARBA" id="ARBA00022737"/>
    </source>
</evidence>
<keyword evidence="7" id="KW-1185">Reference proteome</keyword>
<feature type="repeat" description="ANK" evidence="3">
    <location>
        <begin position="1427"/>
        <end position="1459"/>
    </location>
</feature>
<feature type="repeat" description="ANK" evidence="3">
    <location>
        <begin position="823"/>
        <end position="860"/>
    </location>
</feature>
<proteinExistence type="predicted"/>
<name>A0A812MUA1_9DINO</name>
<keyword evidence="1" id="KW-0677">Repeat</keyword>
<keyword evidence="5" id="KW-0812">Transmembrane</keyword>
<evidence type="ECO:0000256" key="4">
    <source>
        <dbReference type="SAM" id="MobiDB-lite"/>
    </source>
</evidence>
<keyword evidence="5" id="KW-1133">Transmembrane helix</keyword>
<dbReference type="InterPro" id="IPR050745">
    <property type="entry name" value="Multifunctional_regulatory"/>
</dbReference>
<evidence type="ECO:0000256" key="3">
    <source>
        <dbReference type="PROSITE-ProRule" id="PRU00023"/>
    </source>
</evidence>
<dbReference type="EMBL" id="CAJNJA010010882">
    <property type="protein sequence ID" value="CAE7263595.1"/>
    <property type="molecule type" value="Genomic_DNA"/>
</dbReference>
<evidence type="ECO:0000313" key="7">
    <source>
        <dbReference type="Proteomes" id="UP000601435"/>
    </source>
</evidence>
<keyword evidence="2 3" id="KW-0040">ANK repeat</keyword>
<keyword evidence="5" id="KW-0472">Membrane</keyword>
<feature type="transmembrane region" description="Helical" evidence="5">
    <location>
        <begin position="1499"/>
        <end position="1518"/>
    </location>
</feature>
<feature type="transmembrane region" description="Helical" evidence="5">
    <location>
        <begin position="1685"/>
        <end position="1708"/>
    </location>
</feature>
<dbReference type="SUPFAM" id="SSF48403">
    <property type="entry name" value="Ankyrin repeat"/>
    <property type="match status" value="3"/>
</dbReference>
<dbReference type="PROSITE" id="PS50297">
    <property type="entry name" value="ANK_REP_REGION"/>
    <property type="match status" value="2"/>
</dbReference>
<feature type="region of interest" description="Disordered" evidence="4">
    <location>
        <begin position="1610"/>
        <end position="1635"/>
    </location>
</feature>
<dbReference type="InterPro" id="IPR002110">
    <property type="entry name" value="Ankyrin_rpt"/>
</dbReference>
<accession>A0A812MUA1</accession>
<gene>
    <name evidence="6" type="ORF">SNEC2469_LOCUS6108</name>
</gene>
<sequence>MRHGFLEDGVGQNYGAEYMFPLDWQHNFISEGDFTVESDRSTVVKLGDMAVMSKIQHLSDEGPLSHFRFYLALRPRLLGRERRDRTLEEFLLHFRFQGLQEAAEDESPMNGTLSAVMSGDVKMLRLLAANRADVNFKLRGLGELGYFDTQTVLMAAAKSRQEPEMLSALIELKADVETRSRSNIVCAYLVRSPGHVKVLADAKANLEASWPLNGPAALASTETVAAMLKFRCDPNYDYETFGVRYGPLHSMTLFGRSNRDAVTTAQLLLAHRANVNAQAKPQGAFAQKCRAAQLEVVAAKGFEACPMQTRFEASAPGITPLSLAALMGHEDLVKVYLEFGAEMIPNARGDLPEDLAKRPSWTNEFHAGSTAHHVGWWKTKARLPIAPRKRGVLGGVLTVSDFLRMSGPPEAHGHMKEKGWLRAWHPGMFVIFTSHQWLGSAHPDPQGQQCAVLRKALLGVISGSLQVQTDPVTLINRVSPVISAGLRQQIADGFLFFDWFAIPQITARLEGVNEDETRSDAALAVQSIPAYVEVSQLFIALVPELTHTVTGARCNYISWLSRGWCRAELWCHVLSNKLSTSLIVVHSAQEAEFMSPLDWQRHSIADGEFTVESDRSKVVQLGEIAVRAKIEYLSSAGPLSSYRFYLAGRVQLLRQKTHEYWERDAFLQQFRFPSLQAAAKDTSSMNGLLCATFAGAVNLIHNLVYMEADVNLRLHGLEHFGYFDGQTLLMAAAKSHQPARVLAALIELAADVNSAAPNGTNPAYMMRSPGQMHVLLNARADLRSPCLPLGLAPLTGVASFSSTETVAAMLQARCDPNPSLQGIGYGPLHGATFFSRSNRHAEGTVKLLLAHAADANARANPQGNYSWICALARSQCAVAGFETSPFMSRAFASLPGLTPLAAAAFIGCQPVMQILLRHDAVAAANDRGDWPVSDFLEMEGAPKPHDQMRQDNLLHTWQEGMFVIFVSHQWLGGAHPDPQGRQCAVLRSALRGMMDGSLKIEPDPVTVMNTPFSLARQSLACQQIADGFLFFDWFAIPQITARLEGVNEDETRSDAALAVQSIPAYVEVSSLFIALVPELTHTVTGARCNYISWLSRGWCRAELWCHVLSDKRNTSLVVVFSAKEAEYMFPLDWQLNTIADGAFTVESDRAAVIRLGELAVRAKIAHLASAGPLSSYRFYLANRAQLLGEKTTWDADAFLQEFRFSSFEAAAKDTSSMNGIMCAVFASDVHLIRSLAASEADVNFRLHGLGHFGYFDSQTLLMAAAKSHQPAEVLSALIELKSDVNMQAANGASTVFMMRSPEQVRTLVAARAELHKGGPPMELSPLTGAASWASVETVAAMLESRCDPNPELRGMGWGPLHGIAFFSRSNRNAKEIAALLISHRADVHRRVRPRNRYCLLCAVARAECAFNGFGASSLMTRVFASMPGITPLGMAALVGAEGMTNLLLESGAEPMANDRGDTPEDLAAANQHFHVLQSLATFSAWVDMEALQEALDSSWQVLINVSLVVAGVGILCTLDLELVLGLLVVAFGVCAFIVFFFFALCGWSFGPWELTIMTVFLSYSVEPAFQMGYDFVMPGMPQGLQPENTVQPAEGMRAIAAGGDLALAGSTHPEPPGTGAEAGPSTDGLSKASDLHPKEDELPEAAVKRSVHAVAKNLISNSIKLMLCGIMLAPCQLRIFSRLGAISILLPVLCLPSVLVVYPALIIASGRTRREPDLVLMGKVFLDKASWLWT</sequence>
<feature type="transmembrane region" description="Helical" evidence="5">
    <location>
        <begin position="1658"/>
        <end position="1679"/>
    </location>
</feature>
<feature type="transmembrane region" description="Helical" evidence="5">
    <location>
        <begin position="1525"/>
        <end position="1549"/>
    </location>
</feature>
<dbReference type="SMART" id="SM00248">
    <property type="entry name" value="ANK"/>
    <property type="match status" value="15"/>
</dbReference>
<dbReference type="PROSITE" id="PS50088">
    <property type="entry name" value="ANK_REPEAT"/>
    <property type="match status" value="3"/>
</dbReference>
<reference evidence="6" key="1">
    <citation type="submission" date="2021-02" db="EMBL/GenBank/DDBJ databases">
        <authorList>
            <person name="Dougan E. K."/>
            <person name="Rhodes N."/>
            <person name="Thang M."/>
            <person name="Chan C."/>
        </authorList>
    </citation>
    <scope>NUCLEOTIDE SEQUENCE</scope>
</reference>
<dbReference type="PANTHER" id="PTHR24189">
    <property type="entry name" value="MYOTROPHIN"/>
    <property type="match status" value="1"/>
</dbReference>
<dbReference type="OrthoDB" id="423642at2759"/>
<evidence type="ECO:0000313" key="6">
    <source>
        <dbReference type="EMBL" id="CAE7263595.1"/>
    </source>
</evidence>
<comment type="caution">
    <text evidence="6">The sequence shown here is derived from an EMBL/GenBank/DDBJ whole genome shotgun (WGS) entry which is preliminary data.</text>
</comment>
<feature type="repeat" description="ANK" evidence="3">
    <location>
        <begin position="316"/>
        <end position="343"/>
    </location>
</feature>
<dbReference type="InterPro" id="IPR036770">
    <property type="entry name" value="Ankyrin_rpt-contain_sf"/>
</dbReference>
<evidence type="ECO:0000256" key="2">
    <source>
        <dbReference type="ARBA" id="ARBA00023043"/>
    </source>
</evidence>
<organism evidence="6 7">
    <name type="scientific">Symbiodinium necroappetens</name>
    <dbReference type="NCBI Taxonomy" id="1628268"/>
    <lineage>
        <taxon>Eukaryota</taxon>
        <taxon>Sar</taxon>
        <taxon>Alveolata</taxon>
        <taxon>Dinophyceae</taxon>
        <taxon>Suessiales</taxon>
        <taxon>Symbiodiniaceae</taxon>
        <taxon>Symbiodinium</taxon>
    </lineage>
</organism>